<organism evidence="1 2">
    <name type="scientific">Methylobacterium tardum</name>
    <dbReference type="NCBI Taxonomy" id="374432"/>
    <lineage>
        <taxon>Bacteria</taxon>
        <taxon>Pseudomonadati</taxon>
        <taxon>Pseudomonadota</taxon>
        <taxon>Alphaproteobacteria</taxon>
        <taxon>Hyphomicrobiales</taxon>
        <taxon>Methylobacteriaceae</taxon>
        <taxon>Methylobacterium</taxon>
    </lineage>
</organism>
<reference evidence="2" key="1">
    <citation type="journal article" date="2019" name="Int. J. Syst. Evol. Microbiol.">
        <title>The Global Catalogue of Microorganisms (GCM) 10K type strain sequencing project: providing services to taxonomists for standard genome sequencing and annotation.</title>
        <authorList>
            <consortium name="The Broad Institute Genomics Platform"/>
            <consortium name="The Broad Institute Genome Sequencing Center for Infectious Disease"/>
            <person name="Wu L."/>
            <person name="Ma J."/>
        </authorList>
    </citation>
    <scope>NUCLEOTIDE SEQUENCE [LARGE SCALE GENOMIC DNA]</scope>
    <source>
        <strain evidence="2">NBRC 103632</strain>
    </source>
</reference>
<name>A0AA37TD85_9HYPH</name>
<evidence type="ECO:0000313" key="1">
    <source>
        <dbReference type="EMBL" id="GLS69083.1"/>
    </source>
</evidence>
<evidence type="ECO:0000313" key="2">
    <source>
        <dbReference type="Proteomes" id="UP001157440"/>
    </source>
</evidence>
<gene>
    <name evidence="1" type="ORF">GCM10007890_10950</name>
</gene>
<comment type="caution">
    <text evidence="1">The sequence shown here is derived from an EMBL/GenBank/DDBJ whole genome shotgun (WGS) entry which is preliminary data.</text>
</comment>
<accession>A0AA37TD85</accession>
<sequence>MRALEEVFDRLPQSAFRQRFRLAAADRTYLRDKGLSTVLEHARDFVKRRLAPAEPMNDGKQTPFRGHPVFTAQHATATCCRGCLAKWYAIPAGRALTGSEQAHVIEAIARWLRSQSVDGA</sequence>
<proteinExistence type="predicted"/>
<keyword evidence="2" id="KW-1185">Reference proteome</keyword>
<dbReference type="Proteomes" id="UP001157440">
    <property type="component" value="Unassembled WGS sequence"/>
</dbReference>
<protein>
    <submittedName>
        <fullName evidence="1">DUF4186 domain-containing protein</fullName>
    </submittedName>
</protein>
<dbReference type="RefSeq" id="WP_192711075.1">
    <property type="nucleotide sequence ID" value="NZ_BPQZ01000030.1"/>
</dbReference>
<dbReference type="AlphaFoldDB" id="A0AA37TD85"/>
<dbReference type="Pfam" id="PF13811">
    <property type="entry name" value="DUF4186"/>
    <property type="match status" value="1"/>
</dbReference>
<dbReference type="EMBL" id="BSPL01000010">
    <property type="protein sequence ID" value="GLS69083.1"/>
    <property type="molecule type" value="Genomic_DNA"/>
</dbReference>
<dbReference type="InterPro" id="IPR020378">
    <property type="entry name" value="DUF4186"/>
</dbReference>